<dbReference type="RefSeq" id="XP_024372976.1">
    <property type="nucleotide sequence ID" value="XM_024517208.2"/>
</dbReference>
<name>A0A2K1KNH2_PHYPA</name>
<reference evidence="8 10" key="2">
    <citation type="journal article" date="2018" name="Plant J.">
        <title>The Physcomitrella patens chromosome-scale assembly reveals moss genome structure and evolution.</title>
        <authorList>
            <person name="Lang D."/>
            <person name="Ullrich K.K."/>
            <person name="Murat F."/>
            <person name="Fuchs J."/>
            <person name="Jenkins J."/>
            <person name="Haas F.B."/>
            <person name="Piednoel M."/>
            <person name="Gundlach H."/>
            <person name="Van Bel M."/>
            <person name="Meyberg R."/>
            <person name="Vives C."/>
            <person name="Morata J."/>
            <person name="Symeonidi A."/>
            <person name="Hiss M."/>
            <person name="Muchero W."/>
            <person name="Kamisugi Y."/>
            <person name="Saleh O."/>
            <person name="Blanc G."/>
            <person name="Decker E.L."/>
            <person name="van Gessel N."/>
            <person name="Grimwood J."/>
            <person name="Hayes R.D."/>
            <person name="Graham S.W."/>
            <person name="Gunter L.E."/>
            <person name="McDaniel S.F."/>
            <person name="Hoernstein S.N.W."/>
            <person name="Larsson A."/>
            <person name="Li F.W."/>
            <person name="Perroud P.F."/>
            <person name="Phillips J."/>
            <person name="Ranjan P."/>
            <person name="Rokshar D.S."/>
            <person name="Rothfels C.J."/>
            <person name="Schneider L."/>
            <person name="Shu S."/>
            <person name="Stevenson D.W."/>
            <person name="Thummler F."/>
            <person name="Tillich M."/>
            <person name="Villarreal Aguilar J.C."/>
            <person name="Widiez T."/>
            <person name="Wong G.K."/>
            <person name="Wymore A."/>
            <person name="Zhang Y."/>
            <person name="Zimmer A.D."/>
            <person name="Quatrano R.S."/>
            <person name="Mayer K.F.X."/>
            <person name="Goodstein D."/>
            <person name="Casacuberta J.M."/>
            <person name="Vandepoele K."/>
            <person name="Reski R."/>
            <person name="Cuming A.C."/>
            <person name="Tuskan G.A."/>
            <person name="Maumus F."/>
            <person name="Salse J."/>
            <person name="Schmutz J."/>
            <person name="Rensing S.A."/>
        </authorList>
    </citation>
    <scope>NUCLEOTIDE SEQUENCE [LARGE SCALE GENOMIC DNA]</scope>
    <source>
        <strain evidence="9 10">cv. Gransden 2004</strain>
    </source>
</reference>
<feature type="transmembrane region" description="Helical" evidence="7">
    <location>
        <begin position="69"/>
        <end position="89"/>
    </location>
</feature>
<gene>
    <name evidence="9" type="primary">LOC112281051</name>
    <name evidence="8" type="ORF">PHYPA_006230</name>
</gene>
<dbReference type="PaxDb" id="3218-PP1S13_445V6.1"/>
<accession>A0A2K1KNH2</accession>
<evidence type="ECO:0000256" key="7">
    <source>
        <dbReference type="SAM" id="Phobius"/>
    </source>
</evidence>
<dbReference type="EMBL" id="ABEU02000004">
    <property type="protein sequence ID" value="PNR55333.1"/>
    <property type="molecule type" value="Genomic_DNA"/>
</dbReference>
<dbReference type="GO" id="GO:0016020">
    <property type="term" value="C:membrane"/>
    <property type="evidence" value="ECO:0007669"/>
    <property type="project" value="UniProtKB-SubCell"/>
</dbReference>
<dbReference type="Gramene" id="Pp3c4_14920V3.1">
    <property type="protein sequence ID" value="Pp3c4_14920V3.1"/>
    <property type="gene ID" value="Pp3c4_14920"/>
</dbReference>
<evidence type="ECO:0000256" key="3">
    <source>
        <dbReference type="ARBA" id="ARBA00022692"/>
    </source>
</evidence>
<dbReference type="Gramene" id="Pp3c4_14920V3.3">
    <property type="protein sequence ID" value="Pp3c4_14920V3.3"/>
    <property type="gene ID" value="Pp3c4_14920"/>
</dbReference>
<dbReference type="AlphaFoldDB" id="A0A2K1KNH2"/>
<dbReference type="OrthoDB" id="3222at2759"/>
<dbReference type="InterPro" id="IPR000425">
    <property type="entry name" value="MIP"/>
</dbReference>
<feature type="transmembrane region" description="Helical" evidence="7">
    <location>
        <begin position="144"/>
        <end position="165"/>
    </location>
</feature>
<keyword evidence="4 7" id="KW-1133">Transmembrane helix</keyword>
<dbReference type="Proteomes" id="UP000006727">
    <property type="component" value="Chromosome 4"/>
</dbReference>
<dbReference type="PRINTS" id="PR00783">
    <property type="entry name" value="MINTRINSICP"/>
</dbReference>
<evidence type="ECO:0000256" key="4">
    <source>
        <dbReference type="ARBA" id="ARBA00022989"/>
    </source>
</evidence>
<evidence type="ECO:0000256" key="5">
    <source>
        <dbReference type="ARBA" id="ARBA00023136"/>
    </source>
</evidence>
<dbReference type="NCBIfam" id="TIGR00861">
    <property type="entry name" value="MIP"/>
    <property type="match status" value="1"/>
</dbReference>
<dbReference type="InterPro" id="IPR034294">
    <property type="entry name" value="Aquaporin_transptr"/>
</dbReference>
<evidence type="ECO:0000313" key="9">
    <source>
        <dbReference type="EnsemblPlants" id="Pp3c4_14920V3.1"/>
    </source>
</evidence>
<dbReference type="PROSITE" id="PS00221">
    <property type="entry name" value="MIP"/>
    <property type="match status" value="1"/>
</dbReference>
<dbReference type="EnsemblPlants" id="Pp3c4_14920V3.1">
    <property type="protein sequence ID" value="Pp3c4_14920V3.1"/>
    <property type="gene ID" value="Pp3c4_14920"/>
</dbReference>
<comment type="subcellular location">
    <subcellularLocation>
        <location evidence="1">Membrane</location>
        <topology evidence="1">Multi-pass membrane protein</topology>
    </subcellularLocation>
</comment>
<evidence type="ECO:0000313" key="10">
    <source>
        <dbReference type="Proteomes" id="UP000006727"/>
    </source>
</evidence>
<feature type="transmembrane region" description="Helical" evidence="7">
    <location>
        <begin position="215"/>
        <end position="234"/>
    </location>
</feature>
<keyword evidence="5 7" id="KW-0472">Membrane</keyword>
<reference evidence="9" key="3">
    <citation type="submission" date="2020-12" db="UniProtKB">
        <authorList>
            <consortium name="EnsemblPlants"/>
        </authorList>
    </citation>
    <scope>IDENTIFICATION</scope>
</reference>
<reference evidence="8 10" key="1">
    <citation type="journal article" date="2008" name="Science">
        <title>The Physcomitrella genome reveals evolutionary insights into the conquest of land by plants.</title>
        <authorList>
            <person name="Rensing S."/>
            <person name="Lang D."/>
            <person name="Zimmer A."/>
            <person name="Terry A."/>
            <person name="Salamov A."/>
            <person name="Shapiro H."/>
            <person name="Nishiyama T."/>
            <person name="Perroud P.-F."/>
            <person name="Lindquist E."/>
            <person name="Kamisugi Y."/>
            <person name="Tanahashi T."/>
            <person name="Sakakibara K."/>
            <person name="Fujita T."/>
            <person name="Oishi K."/>
            <person name="Shin-I T."/>
            <person name="Kuroki Y."/>
            <person name="Toyoda A."/>
            <person name="Suzuki Y."/>
            <person name="Hashimoto A."/>
            <person name="Yamaguchi K."/>
            <person name="Sugano A."/>
            <person name="Kohara Y."/>
            <person name="Fujiyama A."/>
            <person name="Anterola A."/>
            <person name="Aoki S."/>
            <person name="Ashton N."/>
            <person name="Barbazuk W.B."/>
            <person name="Barker E."/>
            <person name="Bennetzen J."/>
            <person name="Bezanilla M."/>
            <person name="Blankenship R."/>
            <person name="Cho S.H."/>
            <person name="Dutcher S."/>
            <person name="Estelle M."/>
            <person name="Fawcett J.A."/>
            <person name="Gundlach H."/>
            <person name="Hanada K."/>
            <person name="Heyl A."/>
            <person name="Hicks K.A."/>
            <person name="Hugh J."/>
            <person name="Lohr M."/>
            <person name="Mayer K."/>
            <person name="Melkozernov A."/>
            <person name="Murata T."/>
            <person name="Nelson D."/>
            <person name="Pils B."/>
            <person name="Prigge M."/>
            <person name="Reiss B."/>
            <person name="Renner T."/>
            <person name="Rombauts S."/>
            <person name="Rushton P."/>
            <person name="Sanderfoot A."/>
            <person name="Schween G."/>
            <person name="Shiu S.-H."/>
            <person name="Stueber K."/>
            <person name="Theodoulou F.L."/>
            <person name="Tu H."/>
            <person name="Van de Peer Y."/>
            <person name="Verrier P.J."/>
            <person name="Waters E."/>
            <person name="Wood A."/>
            <person name="Yang L."/>
            <person name="Cove D."/>
            <person name="Cuming A."/>
            <person name="Hasebe M."/>
            <person name="Lucas S."/>
            <person name="Mishler D.B."/>
            <person name="Reski R."/>
            <person name="Grigoriev I."/>
            <person name="Quatrano R.S."/>
            <person name="Boore J.L."/>
        </authorList>
    </citation>
    <scope>NUCLEOTIDE SEQUENCE [LARGE SCALE GENOMIC DNA]</scope>
    <source>
        <strain evidence="9 10">cv. Gransden 2004</strain>
    </source>
</reference>
<evidence type="ECO:0000256" key="6">
    <source>
        <dbReference type="RuleBase" id="RU000477"/>
    </source>
</evidence>
<organism evidence="8">
    <name type="scientific">Physcomitrium patens</name>
    <name type="common">Spreading-leaved earth moss</name>
    <name type="synonym">Physcomitrella patens</name>
    <dbReference type="NCBI Taxonomy" id="3218"/>
    <lineage>
        <taxon>Eukaryota</taxon>
        <taxon>Viridiplantae</taxon>
        <taxon>Streptophyta</taxon>
        <taxon>Embryophyta</taxon>
        <taxon>Bryophyta</taxon>
        <taxon>Bryophytina</taxon>
        <taxon>Bryopsida</taxon>
        <taxon>Funariidae</taxon>
        <taxon>Funariales</taxon>
        <taxon>Funariaceae</taxon>
        <taxon>Physcomitrium</taxon>
    </lineage>
</organism>
<dbReference type="OMA" id="CASNMIN"/>
<sequence length="295" mass="31086">MAEIKIRMPPAAGPLSAEDILTTEAGTKGSQDLKQTGQLPVVITQEVERGRYSTFVTSLRPRTSLIQKLVAEIISTFILVFTGCGAVMVNEISNGKVTSVGVSLAFGLVVTIMIYAVGHISGAHMNPAVTLAFAVARHFPWTQVPLYAAAQCIGSITASFMLRWILHPAAYEGATLPTGSDVQSFLLEIVITFILMFVIAAVSTDTRACGELAGIAVGSAVALNALMAGSISGASMNPARSLGPATASGNYHSLWVYMAGPTIGALMGMLTYNCIRLPNQAMQCACNKPAKSFRR</sequence>
<feature type="transmembrane region" description="Helical" evidence="7">
    <location>
        <begin position="101"/>
        <end position="123"/>
    </location>
</feature>
<dbReference type="Gramene" id="Pp3c4_14920V3.2">
    <property type="protein sequence ID" value="Pp3c4_14920V3.2"/>
    <property type="gene ID" value="Pp3c4_14920"/>
</dbReference>
<dbReference type="PANTHER" id="PTHR45724">
    <property type="entry name" value="AQUAPORIN NIP2-1"/>
    <property type="match status" value="1"/>
</dbReference>
<dbReference type="EnsemblPlants" id="Pp3c4_14920V3.3">
    <property type="protein sequence ID" value="Pp3c4_14920V3.3"/>
    <property type="gene ID" value="Pp3c4_14920"/>
</dbReference>
<evidence type="ECO:0000256" key="1">
    <source>
        <dbReference type="ARBA" id="ARBA00004141"/>
    </source>
</evidence>
<dbReference type="GeneID" id="112281051"/>
<feature type="transmembrane region" description="Helical" evidence="7">
    <location>
        <begin position="185"/>
        <end position="203"/>
    </location>
</feature>
<proteinExistence type="inferred from homology"/>
<comment type="similarity">
    <text evidence="6">Belongs to the MIP/aquaporin (TC 1.A.8) family.</text>
</comment>
<dbReference type="InterPro" id="IPR023271">
    <property type="entry name" value="Aquaporin-like"/>
</dbReference>
<dbReference type="STRING" id="3218.A0A2K1KNH2"/>
<dbReference type="GO" id="GO:0015267">
    <property type="term" value="F:channel activity"/>
    <property type="evidence" value="ECO:0007669"/>
    <property type="project" value="InterPro"/>
</dbReference>
<dbReference type="PANTHER" id="PTHR45724:SF13">
    <property type="entry name" value="AQUAPORIN NIP1-1-RELATED"/>
    <property type="match status" value="1"/>
</dbReference>
<protein>
    <submittedName>
        <fullName evidence="8 9">Uncharacterized protein</fullName>
    </submittedName>
</protein>
<keyword evidence="2 6" id="KW-0813">Transport</keyword>
<feature type="transmembrane region" description="Helical" evidence="7">
    <location>
        <begin position="254"/>
        <end position="275"/>
    </location>
</feature>
<dbReference type="SUPFAM" id="SSF81338">
    <property type="entry name" value="Aquaporin-like"/>
    <property type="match status" value="1"/>
</dbReference>
<dbReference type="Gene3D" id="1.20.1080.10">
    <property type="entry name" value="Glycerol uptake facilitator protein"/>
    <property type="match status" value="1"/>
</dbReference>
<dbReference type="Pfam" id="PF00230">
    <property type="entry name" value="MIP"/>
    <property type="match status" value="1"/>
</dbReference>
<evidence type="ECO:0000313" key="8">
    <source>
        <dbReference type="EMBL" id="PNR55333.1"/>
    </source>
</evidence>
<keyword evidence="10" id="KW-1185">Reference proteome</keyword>
<dbReference type="InterPro" id="IPR022357">
    <property type="entry name" value="MIP_CS"/>
</dbReference>
<dbReference type="CDD" id="cd00333">
    <property type="entry name" value="MIP"/>
    <property type="match status" value="1"/>
</dbReference>
<keyword evidence="3 6" id="KW-0812">Transmembrane</keyword>
<dbReference type="EnsemblPlants" id="Pp3c4_14920V3.2">
    <property type="protein sequence ID" value="Pp3c4_14920V3.2"/>
    <property type="gene ID" value="Pp3c4_14920"/>
</dbReference>
<evidence type="ECO:0000256" key="2">
    <source>
        <dbReference type="ARBA" id="ARBA00022448"/>
    </source>
</evidence>